<dbReference type="EMBL" id="LAZR01053463">
    <property type="protein sequence ID" value="KKK80688.1"/>
    <property type="molecule type" value="Genomic_DNA"/>
</dbReference>
<evidence type="ECO:0000313" key="1">
    <source>
        <dbReference type="EMBL" id="KKK80688.1"/>
    </source>
</evidence>
<gene>
    <name evidence="1" type="ORF">LCGC14_2821000</name>
</gene>
<accession>A0A0F8YGV1</accession>
<dbReference type="AlphaFoldDB" id="A0A0F8YGV1"/>
<comment type="caution">
    <text evidence="1">The sequence shown here is derived from an EMBL/GenBank/DDBJ whole genome shotgun (WGS) entry which is preliminary data.</text>
</comment>
<name>A0A0F8YGV1_9ZZZZ</name>
<protein>
    <submittedName>
        <fullName evidence="1">Uncharacterized protein</fullName>
    </submittedName>
</protein>
<feature type="non-terminal residue" evidence="1">
    <location>
        <position position="1"/>
    </location>
</feature>
<reference evidence="1" key="1">
    <citation type="journal article" date="2015" name="Nature">
        <title>Complex archaea that bridge the gap between prokaryotes and eukaryotes.</title>
        <authorList>
            <person name="Spang A."/>
            <person name="Saw J.H."/>
            <person name="Jorgensen S.L."/>
            <person name="Zaremba-Niedzwiedzka K."/>
            <person name="Martijn J."/>
            <person name="Lind A.E."/>
            <person name="van Eijk R."/>
            <person name="Schleper C."/>
            <person name="Guy L."/>
            <person name="Ettema T.J."/>
        </authorList>
    </citation>
    <scope>NUCLEOTIDE SEQUENCE</scope>
</reference>
<organism evidence="1">
    <name type="scientific">marine sediment metagenome</name>
    <dbReference type="NCBI Taxonomy" id="412755"/>
    <lineage>
        <taxon>unclassified sequences</taxon>
        <taxon>metagenomes</taxon>
        <taxon>ecological metagenomes</taxon>
    </lineage>
</organism>
<proteinExistence type="predicted"/>
<sequence>HLNGYGDTDYIIVRNMGVNEKYRGYGARCSCVNPETVEQSTHDAYGLEFIADKKDGRIQLYIMDDEPVDPETVLSLFERSEVLRKNREKDQRIAKEETDAAIEKGRAIIEAKRPAWAKAVIVGCKEIDDCDLMTDHFNTKSGPEYLLAWSKHTRDIFSEMRKAALNHPETKHLAIAPDVDSNGEKKTESNKSWWTPADEHREKYSMGAGYYLKATHRYDTGWKVCKWSLSYYEDQLYWIAGEGRYCIPEKATPPAVKVEGVTVTENEGRDGVEVRFPGRPDQAILDGLKTRGFRWSRFNTCWYRRRNAESLAFANGLV</sequence>